<gene>
    <name evidence="2" type="ORF">SAMN04489727_6243</name>
</gene>
<dbReference type="STRING" id="208445.SAMN04489727_6243"/>
<dbReference type="Gene3D" id="3.40.50.2000">
    <property type="entry name" value="Glycogen Phosphorylase B"/>
    <property type="match status" value="3"/>
</dbReference>
<reference evidence="3" key="1">
    <citation type="submission" date="2016-10" db="EMBL/GenBank/DDBJ databases">
        <authorList>
            <person name="Varghese N."/>
            <person name="Submissions S."/>
        </authorList>
    </citation>
    <scope>NUCLEOTIDE SEQUENCE [LARGE SCALE GENOMIC DNA]</scope>
    <source>
        <strain evidence="3">DSM 44544</strain>
    </source>
</reference>
<sequence length="274" mass="27992">MRVLLAASSSPARLHNLVPLAWALRAAGHDVKIAGEPSFVDEILTTGCVAVDLDPAEFAALWRPAVVVSDAAVSAEAGTVRLRGPLDEPGPGFDTVPPSLRDPAAAGARPIRHVPYFGPVEVPGWLRRKARRSRVLLSLTDATQAGPVFDAVAGLDAEVVWATDPASIPSGVPMPPNVRLVDAAPPAAVLPTCTAVIHDGDASLALAAAAHGLPQLSLTETPIATRIAAAGAGHVGSASAVTELASLRGAAEALREEIAALPAPRDVVAELTRA</sequence>
<feature type="domain" description="Erythromycin biosynthesis protein CIII-like C-terminal" evidence="1">
    <location>
        <begin position="148"/>
        <end position="271"/>
    </location>
</feature>
<protein>
    <recommendedName>
        <fullName evidence="1">Erythromycin biosynthesis protein CIII-like C-terminal domain-containing protein</fullName>
    </recommendedName>
</protein>
<dbReference type="Proteomes" id="UP000199622">
    <property type="component" value="Unassembled WGS sequence"/>
</dbReference>
<accession>A0A1H4XL75</accession>
<dbReference type="RefSeq" id="WP_167384783.1">
    <property type="nucleotide sequence ID" value="NZ_FNSO01000004.1"/>
</dbReference>
<dbReference type="InterPro" id="IPR010610">
    <property type="entry name" value="EryCIII-like_C"/>
</dbReference>
<dbReference type="GO" id="GO:0016757">
    <property type="term" value="F:glycosyltransferase activity"/>
    <property type="evidence" value="ECO:0007669"/>
    <property type="project" value="UniProtKB-ARBA"/>
</dbReference>
<dbReference type="AlphaFoldDB" id="A0A1H4XL75"/>
<keyword evidence="3" id="KW-1185">Reference proteome</keyword>
<dbReference type="EMBL" id="FNSO01000004">
    <property type="protein sequence ID" value="SED06376.1"/>
    <property type="molecule type" value="Genomic_DNA"/>
</dbReference>
<organism evidence="2 3">
    <name type="scientific">Amycolatopsis tolypomycina</name>
    <dbReference type="NCBI Taxonomy" id="208445"/>
    <lineage>
        <taxon>Bacteria</taxon>
        <taxon>Bacillati</taxon>
        <taxon>Actinomycetota</taxon>
        <taxon>Actinomycetes</taxon>
        <taxon>Pseudonocardiales</taxon>
        <taxon>Pseudonocardiaceae</taxon>
        <taxon>Amycolatopsis</taxon>
    </lineage>
</organism>
<name>A0A1H4XL75_9PSEU</name>
<evidence type="ECO:0000259" key="1">
    <source>
        <dbReference type="Pfam" id="PF06722"/>
    </source>
</evidence>
<dbReference type="Pfam" id="PF06722">
    <property type="entry name" value="EryCIII-like_C"/>
    <property type="match status" value="1"/>
</dbReference>
<dbReference type="SUPFAM" id="SSF53756">
    <property type="entry name" value="UDP-Glycosyltransferase/glycogen phosphorylase"/>
    <property type="match status" value="1"/>
</dbReference>
<proteinExistence type="predicted"/>
<evidence type="ECO:0000313" key="3">
    <source>
        <dbReference type="Proteomes" id="UP000199622"/>
    </source>
</evidence>
<evidence type="ECO:0000313" key="2">
    <source>
        <dbReference type="EMBL" id="SED06376.1"/>
    </source>
</evidence>